<sequence length="371" mass="41715">MPKIFELFGFPVNIRTDEVEEIRRSRKCPFMEAICDGGGNRYQTKIKLTVQEPLTRYFNSGISEVIPGVCSIQTEEEIWVVCPRRLFAAKSDSLEIPQINFALQSHEHNLLVSAGLPRRVNIGIWSEVVLNHQVNNAQINYHFDYIAAPLVETSLQQFLDGSNDLLDSTDGDLKNLVRLAKDNGYYPRGQRKFADVSIPLPDLSNLFIFEIMTASTSGSNTGSQTDIRSAFRNAILTSDHNSPGINKRQVWGRMVTQLFAKTALAYQWGGKSIWIIQDSLLQNIELTTRFKTDSLSDNPQRNISLIVMDYVVNNLDGSQRIAVKMNKQGDAGINFEGNNTFTDILLPKVAPPKIELLKGILRRRLSGIVNL</sequence>
<organism evidence="1 2">
    <name type="scientific">Limnoraphis robusta CCNP1315</name>
    <dbReference type="NCBI Taxonomy" id="3110306"/>
    <lineage>
        <taxon>Bacteria</taxon>
        <taxon>Bacillati</taxon>
        <taxon>Cyanobacteriota</taxon>
        <taxon>Cyanophyceae</taxon>
        <taxon>Oscillatoriophycideae</taxon>
        <taxon>Oscillatoriales</taxon>
        <taxon>Sirenicapillariaceae</taxon>
        <taxon>Limnoraphis</taxon>
    </lineage>
</organism>
<reference evidence="1 2" key="1">
    <citation type="submission" date="2023-12" db="EMBL/GenBank/DDBJ databases">
        <title>Baltic Sea Cyanobacteria.</title>
        <authorList>
            <person name="Delbaje E."/>
            <person name="Fewer D.P."/>
            <person name="Shishido T.K."/>
        </authorList>
    </citation>
    <scope>NUCLEOTIDE SEQUENCE [LARGE SCALE GENOMIC DNA]</scope>
    <source>
        <strain evidence="1 2">CCNP 1315</strain>
    </source>
</reference>
<accession>A0ABU5U5F8</accession>
<protein>
    <recommendedName>
        <fullName evidence="3">Restriction endonuclease</fullName>
    </recommendedName>
</protein>
<gene>
    <name evidence="1" type="ORF">VB854_26110</name>
</gene>
<evidence type="ECO:0008006" key="3">
    <source>
        <dbReference type="Google" id="ProtNLM"/>
    </source>
</evidence>
<comment type="caution">
    <text evidence="1">The sequence shown here is derived from an EMBL/GenBank/DDBJ whole genome shotgun (WGS) entry which is preliminary data.</text>
</comment>
<dbReference type="RefSeq" id="WP_323218481.1">
    <property type="nucleotide sequence ID" value="NZ_JAYGHT010000189.1"/>
</dbReference>
<dbReference type="EMBL" id="JAYGHT010000189">
    <property type="protein sequence ID" value="MEA5522412.1"/>
    <property type="molecule type" value="Genomic_DNA"/>
</dbReference>
<name>A0ABU5U5F8_9CYAN</name>
<evidence type="ECO:0000313" key="1">
    <source>
        <dbReference type="EMBL" id="MEA5522412.1"/>
    </source>
</evidence>
<evidence type="ECO:0000313" key="2">
    <source>
        <dbReference type="Proteomes" id="UP001301728"/>
    </source>
</evidence>
<dbReference type="Proteomes" id="UP001301728">
    <property type="component" value="Unassembled WGS sequence"/>
</dbReference>
<proteinExistence type="predicted"/>
<keyword evidence="2" id="KW-1185">Reference proteome</keyword>